<dbReference type="Pfam" id="PF04851">
    <property type="entry name" value="ResIII"/>
    <property type="match status" value="1"/>
</dbReference>
<dbReference type="InterPro" id="IPR027417">
    <property type="entry name" value="P-loop_NTPase"/>
</dbReference>
<keyword evidence="1" id="KW-0175">Coiled coil</keyword>
<dbReference type="Proteomes" id="UP000542353">
    <property type="component" value="Unassembled WGS sequence"/>
</dbReference>
<evidence type="ECO:0000313" key="4">
    <source>
        <dbReference type="EMBL" id="MBB5045962.1"/>
    </source>
</evidence>
<dbReference type="RefSeq" id="WP_184254305.1">
    <property type="nucleotide sequence ID" value="NZ_JACHIH010000002.1"/>
</dbReference>
<dbReference type="InterPro" id="IPR001650">
    <property type="entry name" value="Helicase_C-like"/>
</dbReference>
<comment type="caution">
    <text evidence="4">The sequence shown here is derived from an EMBL/GenBank/DDBJ whole genome shotgun (WGS) entry which is preliminary data.</text>
</comment>
<accession>A0A7W8DXP3</accession>
<dbReference type="InterPro" id="IPR014001">
    <property type="entry name" value="Helicase_ATP-bd"/>
</dbReference>
<keyword evidence="5" id="KW-1185">Reference proteome</keyword>
<feature type="coiled-coil region" evidence="1">
    <location>
        <begin position="154"/>
        <end position="188"/>
    </location>
</feature>
<dbReference type="GO" id="GO:0005829">
    <property type="term" value="C:cytosol"/>
    <property type="evidence" value="ECO:0007669"/>
    <property type="project" value="TreeGrafter"/>
</dbReference>
<dbReference type="CDD" id="cd18799">
    <property type="entry name" value="SF2_C_EcoAI-like"/>
    <property type="match status" value="1"/>
</dbReference>
<dbReference type="GO" id="GO:0009307">
    <property type="term" value="P:DNA restriction-modification system"/>
    <property type="evidence" value="ECO:0007669"/>
    <property type="project" value="UniProtKB-KW"/>
</dbReference>
<reference evidence="4 5" key="1">
    <citation type="submission" date="2020-08" db="EMBL/GenBank/DDBJ databases">
        <title>Genomic Encyclopedia of Type Strains, Phase IV (KMG-IV): sequencing the most valuable type-strain genomes for metagenomic binning, comparative biology and taxonomic classification.</title>
        <authorList>
            <person name="Goeker M."/>
        </authorList>
    </citation>
    <scope>NUCLEOTIDE SEQUENCE [LARGE SCALE GENOMIC DNA]</scope>
    <source>
        <strain evidence="4 5">DSM 12706</strain>
    </source>
</reference>
<evidence type="ECO:0000313" key="5">
    <source>
        <dbReference type="Proteomes" id="UP000542353"/>
    </source>
</evidence>
<organism evidence="4 5">
    <name type="scientific">Rhodopseudomonas rhenobacensis</name>
    <dbReference type="NCBI Taxonomy" id="87461"/>
    <lineage>
        <taxon>Bacteria</taxon>
        <taxon>Pseudomonadati</taxon>
        <taxon>Pseudomonadota</taxon>
        <taxon>Alphaproteobacteria</taxon>
        <taxon>Hyphomicrobiales</taxon>
        <taxon>Nitrobacteraceae</taxon>
        <taxon>Rhodopseudomonas</taxon>
    </lineage>
</organism>
<dbReference type="PANTHER" id="PTHR47396">
    <property type="entry name" value="TYPE I RESTRICTION ENZYME ECOKI R PROTEIN"/>
    <property type="match status" value="1"/>
</dbReference>
<feature type="region of interest" description="Disordered" evidence="2">
    <location>
        <begin position="782"/>
        <end position="801"/>
    </location>
</feature>
<gene>
    <name evidence="4" type="ORF">HNR60_000697</name>
</gene>
<name>A0A7W8DXP3_9BRAD</name>
<evidence type="ECO:0000256" key="2">
    <source>
        <dbReference type="SAM" id="MobiDB-lite"/>
    </source>
</evidence>
<dbReference type="GO" id="GO:0009035">
    <property type="term" value="F:type I site-specific deoxyribonuclease activity"/>
    <property type="evidence" value="ECO:0007669"/>
    <property type="project" value="UniProtKB-EC"/>
</dbReference>
<evidence type="ECO:0000256" key="1">
    <source>
        <dbReference type="SAM" id="Coils"/>
    </source>
</evidence>
<protein>
    <submittedName>
        <fullName evidence="4">Type I restriction enzyme R subunit</fullName>
        <ecNumber evidence="4">3.1.21.3</ecNumber>
    </submittedName>
</protein>
<dbReference type="EMBL" id="JACHIH010000002">
    <property type="protein sequence ID" value="MBB5045962.1"/>
    <property type="molecule type" value="Genomic_DNA"/>
</dbReference>
<dbReference type="Gene3D" id="3.40.50.300">
    <property type="entry name" value="P-loop containing nucleotide triphosphate hydrolases"/>
    <property type="match status" value="2"/>
</dbReference>
<feature type="domain" description="Helicase ATP-binding" evidence="3">
    <location>
        <begin position="366"/>
        <end position="523"/>
    </location>
</feature>
<dbReference type="Pfam" id="PF00271">
    <property type="entry name" value="Helicase_C"/>
    <property type="match status" value="1"/>
</dbReference>
<evidence type="ECO:0000259" key="3">
    <source>
        <dbReference type="PROSITE" id="PS51192"/>
    </source>
</evidence>
<dbReference type="CDD" id="cd18032">
    <property type="entry name" value="DEXHc_RE_I_III_res"/>
    <property type="match status" value="1"/>
</dbReference>
<proteinExistence type="predicted"/>
<dbReference type="GO" id="GO:0005524">
    <property type="term" value="F:ATP binding"/>
    <property type="evidence" value="ECO:0007669"/>
    <property type="project" value="UniProtKB-KW"/>
</dbReference>
<dbReference type="PROSITE" id="PS51192">
    <property type="entry name" value="HELICASE_ATP_BIND_1"/>
    <property type="match status" value="1"/>
</dbReference>
<dbReference type="PANTHER" id="PTHR47396:SF1">
    <property type="entry name" value="ATP-DEPENDENT HELICASE IRC3-RELATED"/>
    <property type="match status" value="1"/>
</dbReference>
<dbReference type="AlphaFoldDB" id="A0A7W8DXP3"/>
<keyword evidence="4" id="KW-0378">Hydrolase</keyword>
<sequence>MSNFAFLAAEFPAVHEAAVEAERQAGVSPTAAAFFAGKAVEVAVKWAFRSDPDLQLPYQDNIAALLHEPSFRRAAGEAVFAKAKYINSLRNRAVHEEKKTSPGDALGAVKELFHVCFWFARTYARQTKPADDLAFDPSALSRRDEVLKKAFVQLKAQQAELDAKNGELTKLLTDKQSLDAELQALRSAVGAARKAAEAQPDTHNYNEAETRDRYIDLLLREAGWALDQPDDLEFRVEGMPNNEGIGFVDYVLWGADGKPLGLVEAKRTRKDARQGQQQAKLYADCLEARYGQRPVIFYSNGYEHWIWDDTRYPPRQIGGFYKRDELELAIQRRTSRKTLAETRINTAIAGDKRPYQQRAIRAIAKSFEADGERKALLVMATGSGKTRTVIALVDLLMRAGWVKRVLFLADRVALVNQAVSAFKAHLPDAAPVNLVTERSSDGRVFLSTYPTMMNLIDGKQDGKAKFGPGHFDLIVIDEAHRSVYQRFRAIFEYFDSFLVGLTATPKDEIDKNTYSLFDLEDGVPTDAYSLDEAVADGFLVPPKAISVPLRIVRSGLRYDDLSDEEKDQWDMLEWGEDEVPDSVEATEVNKRLFNIDTVDLVIAHLMQNGIKVEGGDRLGKTIIFAKNQAHALFIEDRFNKAYPDLTGQFARVITHQTGAYAQTLIDDFSKKTKAPHIAISVDMLDTGIDVPEVVNLVFFKQIRSKTKFWQMMGRGTRLCEDLFGPGQHKEFFRVFDYCQNLEFFGANPELREAASAKSLSERLFAARLDLVRALNEKHAKPDGFAAGEQAPYDAGQDDAPPSEDAIRADALKTLQATVGGLNLDNFIVRAHRRAVEKYRAPEAWQTIDDETRQELIDEIAPLPSAHGFGTEEAKRFDLLMFSLQLALLRGSKRFGTLKKQLLEIASALEDQTGIPAIARQAELIEEIQTDHWWEGVTVPLLELVRLRLRNLVQHIEKSKKAVVYSNFADEIGDGIEHPLPQVGEADFARFKAKARHFLKAHEDHLVLHKLRQGKPLTPTDLAELEKMLLDAGIGEAGDIERAREASQGFGRFVRSLVGLDRAAVSEAFGEFLASGTASAAQIEFINMVIEHLTDQGVMDPGLLYELPFKDIAPTGPEQLFDEDNITRLFSKIEAINASAVA</sequence>
<dbReference type="Gene3D" id="3.90.1570.30">
    <property type="match status" value="1"/>
</dbReference>
<dbReference type="SMART" id="SM00487">
    <property type="entry name" value="DEXDc"/>
    <property type="match status" value="1"/>
</dbReference>
<dbReference type="GO" id="GO:0003677">
    <property type="term" value="F:DNA binding"/>
    <property type="evidence" value="ECO:0007669"/>
    <property type="project" value="UniProtKB-KW"/>
</dbReference>
<dbReference type="EC" id="3.1.21.3" evidence="4"/>
<dbReference type="Pfam" id="PF08463">
    <property type="entry name" value="EcoEI_R_C"/>
    <property type="match status" value="1"/>
</dbReference>
<dbReference type="SUPFAM" id="SSF52540">
    <property type="entry name" value="P-loop containing nucleoside triphosphate hydrolases"/>
    <property type="match status" value="2"/>
</dbReference>
<dbReference type="InterPro" id="IPR013670">
    <property type="entry name" value="EcoEI_R_C_dom"/>
</dbReference>
<dbReference type="InterPro" id="IPR006935">
    <property type="entry name" value="Helicase/UvrB_N"/>
</dbReference>
<dbReference type="InterPro" id="IPR050742">
    <property type="entry name" value="Helicase_Restrict-Modif_Enz"/>
</dbReference>